<dbReference type="Proteomes" id="UP000093159">
    <property type="component" value="Unassembled WGS sequence"/>
</dbReference>
<dbReference type="InterPro" id="IPR001789">
    <property type="entry name" value="Sig_transdc_resp-reg_receiver"/>
</dbReference>
<dbReference type="Pfam" id="PF00072">
    <property type="entry name" value="Response_reg"/>
    <property type="match status" value="1"/>
</dbReference>
<dbReference type="OrthoDB" id="9800029at2"/>
<feature type="domain" description="Response regulatory" evidence="6">
    <location>
        <begin position="6"/>
        <end position="121"/>
    </location>
</feature>
<dbReference type="CDD" id="cd00156">
    <property type="entry name" value="REC"/>
    <property type="match status" value="1"/>
</dbReference>
<evidence type="ECO:0000256" key="4">
    <source>
        <dbReference type="ARBA" id="ARBA00022779"/>
    </source>
</evidence>
<evidence type="ECO:0000256" key="5">
    <source>
        <dbReference type="PROSITE-ProRule" id="PRU00169"/>
    </source>
</evidence>
<keyword evidence="3 5" id="KW-0597">Phosphoprotein</keyword>
<dbReference type="PROSITE" id="PS50110">
    <property type="entry name" value="RESPONSE_REGULATORY"/>
    <property type="match status" value="1"/>
</dbReference>
<evidence type="ECO:0000259" key="6">
    <source>
        <dbReference type="PROSITE" id="PS50110"/>
    </source>
</evidence>
<dbReference type="InterPro" id="IPR011006">
    <property type="entry name" value="CheY-like_superfamily"/>
</dbReference>
<dbReference type="InterPro" id="IPR050595">
    <property type="entry name" value="Bact_response_regulator"/>
</dbReference>
<evidence type="ECO:0000313" key="8">
    <source>
        <dbReference type="EMBL" id="QEP41263.1"/>
    </source>
</evidence>
<keyword evidence="2" id="KW-0145">Chemotaxis</keyword>
<comment type="cofactor">
    <cofactor evidence="1">
        <name>Mg(2+)</name>
        <dbReference type="ChEBI" id="CHEBI:18420"/>
    </cofactor>
</comment>
<evidence type="ECO:0000313" key="10">
    <source>
        <dbReference type="Proteomes" id="UP000322644"/>
    </source>
</evidence>
<sequence length="125" mass="14314">MNKKYQIAIVDDETEILDLLNRFLSRNPNFSISSFSNPVTALEPINEGKYDLVMLDIMMPQMNGIDVLEKIKNKNDKQKVIMMTAYSTLDKVLKAHKVGATNYVMKPFSSLDSLEKKILEVLTER</sequence>
<evidence type="ECO:0000313" key="7">
    <source>
        <dbReference type="EMBL" id="OCL92750.1"/>
    </source>
</evidence>
<protein>
    <submittedName>
        <fullName evidence="7">Stage 0 sporulation protein A</fullName>
    </submittedName>
    <submittedName>
        <fullName evidence="8">Two-component system response regulator</fullName>
    </submittedName>
</protein>
<dbReference type="SUPFAM" id="SSF52172">
    <property type="entry name" value="CheY-like"/>
    <property type="match status" value="1"/>
</dbReference>
<dbReference type="AlphaFoldDB" id="A0A1C0AZ82"/>
<dbReference type="GO" id="GO:0000160">
    <property type="term" value="P:phosphorelay signal transduction system"/>
    <property type="evidence" value="ECO:0007669"/>
    <property type="project" value="InterPro"/>
</dbReference>
<reference evidence="7 9" key="1">
    <citation type="submission" date="2015-05" db="EMBL/GenBank/DDBJ databases">
        <authorList>
            <person name="Rovetto F."/>
            <person name="Cocolin L."/>
            <person name="Illeghems K."/>
            <person name="Van Nieuwerburgh F."/>
            <person name="Houf K."/>
        </authorList>
    </citation>
    <scope>NUCLEOTIDE SEQUENCE [LARGE SCALE GENOMIC DNA]</scope>
    <source>
        <strain evidence="7 9">117434</strain>
    </source>
</reference>
<organism evidence="8 10">
    <name type="scientific">Arcobacter porcinus</name>
    <dbReference type="NCBI Taxonomy" id="1935204"/>
    <lineage>
        <taxon>Bacteria</taxon>
        <taxon>Pseudomonadati</taxon>
        <taxon>Campylobacterota</taxon>
        <taxon>Epsilonproteobacteria</taxon>
        <taxon>Campylobacterales</taxon>
        <taxon>Arcobacteraceae</taxon>
        <taxon>Arcobacter</taxon>
    </lineage>
</organism>
<keyword evidence="9" id="KW-1185">Reference proteome</keyword>
<dbReference type="SMART" id="SM00448">
    <property type="entry name" value="REC"/>
    <property type="match status" value="1"/>
</dbReference>
<dbReference type="GO" id="GO:0097588">
    <property type="term" value="P:archaeal or bacterial-type flagellum-dependent cell motility"/>
    <property type="evidence" value="ECO:0007669"/>
    <property type="project" value="UniProtKB-KW"/>
</dbReference>
<dbReference type="Proteomes" id="UP000322644">
    <property type="component" value="Chromosome"/>
</dbReference>
<name>A0A1C0AZ82_9BACT</name>
<evidence type="ECO:0000256" key="3">
    <source>
        <dbReference type="ARBA" id="ARBA00022553"/>
    </source>
</evidence>
<reference evidence="8 10" key="2">
    <citation type="submission" date="2019-09" db="EMBL/GenBank/DDBJ databases">
        <title>Complete genome sequencing of four Arcobacter species reveals a diverse suite of mobile elements.</title>
        <authorList>
            <person name="Miller W.G."/>
            <person name="Yee E."/>
            <person name="Bono J.L."/>
        </authorList>
    </citation>
    <scope>NUCLEOTIDE SEQUENCE [LARGE SCALE GENOMIC DNA]</scope>
    <source>
        <strain evidence="8 10">CCUG 56899</strain>
    </source>
</reference>
<feature type="modified residue" description="4-aspartylphosphate" evidence="5">
    <location>
        <position position="56"/>
    </location>
</feature>
<dbReference type="GO" id="GO:0006935">
    <property type="term" value="P:chemotaxis"/>
    <property type="evidence" value="ECO:0007669"/>
    <property type="project" value="UniProtKB-KW"/>
</dbReference>
<reference evidence="8 10" key="3">
    <citation type="submission" date="2019-09" db="EMBL/GenBank/DDBJ databases">
        <title>Taxonomic note: a critical rebuttal of the proposed division of the genus Arcobacter into six genera, emended descriptions of Arcobacter anaerophilus and the genus Arcobacter, and an assessment of genus-level boundaries for Epsilonproteobacteria using in silico genomic comparator tools.</title>
        <authorList>
            <person name="On S.L.W."/>
            <person name="Miller W.G."/>
            <person name="Biggs P."/>
            <person name="Cornelius A."/>
            <person name="Vandamme P."/>
        </authorList>
    </citation>
    <scope>NUCLEOTIDE SEQUENCE [LARGE SCALE GENOMIC DNA]</scope>
    <source>
        <strain evidence="8 10">CCUG 56899</strain>
    </source>
</reference>
<evidence type="ECO:0000256" key="2">
    <source>
        <dbReference type="ARBA" id="ARBA00022500"/>
    </source>
</evidence>
<evidence type="ECO:0000256" key="1">
    <source>
        <dbReference type="ARBA" id="ARBA00001946"/>
    </source>
</evidence>
<dbReference type="Gene3D" id="3.40.50.2300">
    <property type="match status" value="1"/>
</dbReference>
<dbReference type="PANTHER" id="PTHR44591">
    <property type="entry name" value="STRESS RESPONSE REGULATOR PROTEIN 1"/>
    <property type="match status" value="1"/>
</dbReference>
<dbReference type="PANTHER" id="PTHR44591:SF3">
    <property type="entry name" value="RESPONSE REGULATORY DOMAIN-CONTAINING PROTEIN"/>
    <property type="match status" value="1"/>
</dbReference>
<keyword evidence="4" id="KW-0283">Flagellar rotation</keyword>
<proteinExistence type="predicted"/>
<dbReference type="EMBL" id="CP036246">
    <property type="protein sequence ID" value="QEP41263.1"/>
    <property type="molecule type" value="Genomic_DNA"/>
</dbReference>
<dbReference type="KEGG" id="apoc:APORC_1696"/>
<dbReference type="RefSeq" id="WP_066176506.1">
    <property type="nucleotide sequence ID" value="NZ_CP036246.2"/>
</dbReference>
<dbReference type="EMBL" id="LDIR01000001">
    <property type="protein sequence ID" value="OCL92750.1"/>
    <property type="molecule type" value="Genomic_DNA"/>
</dbReference>
<evidence type="ECO:0000313" key="9">
    <source>
        <dbReference type="Proteomes" id="UP000093159"/>
    </source>
</evidence>
<gene>
    <name evidence="7" type="primary">spo0A</name>
    <name evidence="7" type="ORF">AAX28_00285</name>
    <name evidence="8" type="ORF">APORC_1696</name>
</gene>
<accession>A0A1C0AZ82</accession>